<proteinExistence type="predicted"/>
<accession>M0A5U8</accession>
<dbReference type="GO" id="GO:0004343">
    <property type="term" value="F:glucosamine 6-phosphate N-acetyltransferase activity"/>
    <property type="evidence" value="ECO:0007669"/>
    <property type="project" value="TreeGrafter"/>
</dbReference>
<dbReference type="STRING" id="1227492.C482_19971"/>
<reference evidence="2 3" key="1">
    <citation type="journal article" date="2014" name="PLoS Genet.">
        <title>Phylogenetically driven sequencing of extremely halophilic archaea reveals strategies for static and dynamic osmo-response.</title>
        <authorList>
            <person name="Becker E.A."/>
            <person name="Seitzer P.M."/>
            <person name="Tritt A."/>
            <person name="Larsen D."/>
            <person name="Krusor M."/>
            <person name="Yao A.I."/>
            <person name="Wu D."/>
            <person name="Madern D."/>
            <person name="Eisen J.A."/>
            <person name="Darling A.E."/>
            <person name="Facciotti M.T."/>
        </authorList>
    </citation>
    <scope>NUCLEOTIDE SEQUENCE [LARGE SCALE GENOMIC DNA]</scope>
    <source>
        <strain evidence="2 3">JCM 10990</strain>
    </source>
</reference>
<dbReference type="PANTHER" id="PTHR13355">
    <property type="entry name" value="GLUCOSAMINE 6-PHOSPHATE N-ACETYLTRANSFERASE"/>
    <property type="match status" value="1"/>
</dbReference>
<evidence type="ECO:0000313" key="2">
    <source>
        <dbReference type="EMBL" id="ELY93282.1"/>
    </source>
</evidence>
<dbReference type="RefSeq" id="WP_006169525.1">
    <property type="nucleotide sequence ID" value="NZ_AOIN01000099.1"/>
</dbReference>
<dbReference type="PATRIC" id="fig|1227492.4.peg.3980"/>
<dbReference type="OrthoDB" id="111868at2157"/>
<dbReference type="Proteomes" id="UP000011693">
    <property type="component" value="Unassembled WGS sequence"/>
</dbReference>
<name>M0A5U8_9EURY</name>
<dbReference type="InterPro" id="IPR039143">
    <property type="entry name" value="GNPNAT1-like"/>
</dbReference>
<dbReference type="InterPro" id="IPR016181">
    <property type="entry name" value="Acyl_CoA_acyltransferase"/>
</dbReference>
<organism evidence="2 3">
    <name type="scientific">Natrialba chahannaoensis JCM 10990</name>
    <dbReference type="NCBI Taxonomy" id="1227492"/>
    <lineage>
        <taxon>Archaea</taxon>
        <taxon>Methanobacteriati</taxon>
        <taxon>Methanobacteriota</taxon>
        <taxon>Stenosarchaea group</taxon>
        <taxon>Halobacteria</taxon>
        <taxon>Halobacteriales</taxon>
        <taxon>Natrialbaceae</taxon>
        <taxon>Natrialba</taxon>
    </lineage>
</organism>
<protein>
    <submittedName>
        <fullName evidence="2">N-acetyltransferase GCN5</fullName>
    </submittedName>
</protein>
<keyword evidence="2" id="KW-0808">Transferase</keyword>
<sequence length="177" mass="19361">MESNADAESDETPIVRVATAQSDLEDAFDVRYDVFVDEQDVDEELEYDEHDEPDAEAVHFVAYAADSADPSDTDPETATPIGAARLRIVDQTTGKVERVAVLESHRGTGVGRALMDTLEAEARGQSLETLTLHAQTHAAGFYEGLGYEIYGDEFEEAGIPHVAMERSLTYSSTRSET</sequence>
<evidence type="ECO:0000313" key="3">
    <source>
        <dbReference type="Proteomes" id="UP000011693"/>
    </source>
</evidence>
<comment type="caution">
    <text evidence="2">The sequence shown here is derived from an EMBL/GenBank/DDBJ whole genome shotgun (WGS) entry which is preliminary data.</text>
</comment>
<feature type="domain" description="N-acetyltransferase" evidence="1">
    <location>
        <begin position="13"/>
        <end position="169"/>
    </location>
</feature>
<dbReference type="EMBL" id="AOIN01000099">
    <property type="protein sequence ID" value="ELY93282.1"/>
    <property type="molecule type" value="Genomic_DNA"/>
</dbReference>
<dbReference type="SUPFAM" id="SSF55729">
    <property type="entry name" value="Acyl-CoA N-acyltransferases (Nat)"/>
    <property type="match status" value="1"/>
</dbReference>
<dbReference type="Gene3D" id="3.40.630.30">
    <property type="match status" value="1"/>
</dbReference>
<dbReference type="Pfam" id="PF13673">
    <property type="entry name" value="Acetyltransf_10"/>
    <property type="match status" value="1"/>
</dbReference>
<gene>
    <name evidence="2" type="ORF">C482_19971</name>
</gene>
<evidence type="ECO:0000259" key="1">
    <source>
        <dbReference type="PROSITE" id="PS51186"/>
    </source>
</evidence>
<dbReference type="PANTHER" id="PTHR13355:SF11">
    <property type="entry name" value="GLUCOSAMINE 6-PHOSPHATE N-ACETYLTRANSFERASE"/>
    <property type="match status" value="1"/>
</dbReference>
<dbReference type="InterPro" id="IPR000182">
    <property type="entry name" value="GNAT_dom"/>
</dbReference>
<dbReference type="AlphaFoldDB" id="M0A5U8"/>
<dbReference type="CDD" id="cd04301">
    <property type="entry name" value="NAT_SF"/>
    <property type="match status" value="1"/>
</dbReference>
<dbReference type="PROSITE" id="PS51186">
    <property type="entry name" value="GNAT"/>
    <property type="match status" value="1"/>
</dbReference>
<keyword evidence="3" id="KW-1185">Reference proteome</keyword>